<organism evidence="3 4">
    <name type="scientific">Stachybotrys elegans</name>
    <dbReference type="NCBI Taxonomy" id="80388"/>
    <lineage>
        <taxon>Eukaryota</taxon>
        <taxon>Fungi</taxon>
        <taxon>Dikarya</taxon>
        <taxon>Ascomycota</taxon>
        <taxon>Pezizomycotina</taxon>
        <taxon>Sordariomycetes</taxon>
        <taxon>Hypocreomycetidae</taxon>
        <taxon>Hypocreales</taxon>
        <taxon>Stachybotryaceae</taxon>
        <taxon>Stachybotrys</taxon>
    </lineage>
</organism>
<sequence>MRNSDIVQSWLSSLPPIEANKQDTPYPIKRSRAFVSPPISMDRQRSPSKRRRGDGDDTDMAGHEYPREDATPRPPRSTRLTDALPSIASSYRTGSSRSSSPRKQLFGLSNLPEGQGGAEVCTLDIEDERMPAELVDLLLRLEKQAPILDQQMRTEFEGHYRATRAAQRWMDPNLYGEERGNIGPTPSPDFVDDIVQQARECDRFLLDEGAWSHMVYYPLLRCIFNSRRRANMDELVVVPCSSASIDPRYRMAAAPFKKVDFAIAYTPRDASASNHLRLLMQADPAPDPSLNHTSYLGLCGRPIALSVEVKRTTDSTDTAKLQLLTWLGSQWKKLDELFPPPSSQSSSSKQPAYILSLLIQGHDWSLVASSRDSDTKRVLLWHKFPIGDTQTALGVYKIVQKVQELAQIALVPYCQMFQPVGHGQDINLLEA</sequence>
<reference evidence="3" key="1">
    <citation type="journal article" date="2021" name="Nat. Commun.">
        <title>Genetic determinants of endophytism in the Arabidopsis root mycobiome.</title>
        <authorList>
            <person name="Mesny F."/>
            <person name="Miyauchi S."/>
            <person name="Thiergart T."/>
            <person name="Pickel B."/>
            <person name="Atanasova L."/>
            <person name="Karlsson M."/>
            <person name="Huettel B."/>
            <person name="Barry K.W."/>
            <person name="Haridas S."/>
            <person name="Chen C."/>
            <person name="Bauer D."/>
            <person name="Andreopoulos W."/>
            <person name="Pangilinan J."/>
            <person name="LaButti K."/>
            <person name="Riley R."/>
            <person name="Lipzen A."/>
            <person name="Clum A."/>
            <person name="Drula E."/>
            <person name="Henrissat B."/>
            <person name="Kohler A."/>
            <person name="Grigoriev I.V."/>
            <person name="Martin F.M."/>
            <person name="Hacquard S."/>
        </authorList>
    </citation>
    <scope>NUCLEOTIDE SEQUENCE</scope>
    <source>
        <strain evidence="3">MPI-CAGE-CH-0235</strain>
    </source>
</reference>
<dbReference type="AlphaFoldDB" id="A0A8K0SUG9"/>
<evidence type="ECO:0000259" key="2">
    <source>
        <dbReference type="Pfam" id="PF20516"/>
    </source>
</evidence>
<feature type="compositionally biased region" description="Polar residues" evidence="1">
    <location>
        <begin position="1"/>
        <end position="12"/>
    </location>
</feature>
<feature type="domain" description="PD-(D/E)XK nuclease-like" evidence="2">
    <location>
        <begin position="162"/>
        <end position="409"/>
    </location>
</feature>
<keyword evidence="4" id="KW-1185">Reference proteome</keyword>
<proteinExistence type="predicted"/>
<evidence type="ECO:0000313" key="3">
    <source>
        <dbReference type="EMBL" id="KAH7318048.1"/>
    </source>
</evidence>
<gene>
    <name evidence="3" type="ORF">B0I35DRAFT_431215</name>
</gene>
<feature type="compositionally biased region" description="Low complexity" evidence="1">
    <location>
        <begin position="86"/>
        <end position="102"/>
    </location>
</feature>
<comment type="caution">
    <text evidence="3">The sequence shown here is derived from an EMBL/GenBank/DDBJ whole genome shotgun (WGS) entry which is preliminary data.</text>
</comment>
<dbReference type="OrthoDB" id="4161186at2759"/>
<dbReference type="InterPro" id="IPR046797">
    <property type="entry name" value="PDDEXK_12"/>
</dbReference>
<accession>A0A8K0SUG9</accession>
<dbReference type="Proteomes" id="UP000813444">
    <property type="component" value="Unassembled WGS sequence"/>
</dbReference>
<protein>
    <recommendedName>
        <fullName evidence="2">PD-(D/E)XK nuclease-like domain-containing protein</fullName>
    </recommendedName>
</protein>
<feature type="compositionally biased region" description="Basic and acidic residues" evidence="1">
    <location>
        <begin position="60"/>
        <end position="71"/>
    </location>
</feature>
<dbReference type="Pfam" id="PF20516">
    <property type="entry name" value="PDDEXK_12"/>
    <property type="match status" value="1"/>
</dbReference>
<dbReference type="EMBL" id="JAGPNK010000007">
    <property type="protein sequence ID" value="KAH7318048.1"/>
    <property type="molecule type" value="Genomic_DNA"/>
</dbReference>
<name>A0A8K0SUG9_9HYPO</name>
<evidence type="ECO:0000313" key="4">
    <source>
        <dbReference type="Proteomes" id="UP000813444"/>
    </source>
</evidence>
<feature type="region of interest" description="Disordered" evidence="1">
    <location>
        <begin position="1"/>
        <end position="113"/>
    </location>
</feature>
<evidence type="ECO:0000256" key="1">
    <source>
        <dbReference type="SAM" id="MobiDB-lite"/>
    </source>
</evidence>